<protein>
    <recommendedName>
        <fullName evidence="1">Dynein heavy chain AAA 5 extension domain-containing protein</fullName>
    </recommendedName>
</protein>
<reference evidence="2" key="1">
    <citation type="submission" date="2021-04" db="EMBL/GenBank/DDBJ databases">
        <authorList>
            <consortium name="Molecular Ecology Group"/>
        </authorList>
    </citation>
    <scope>NUCLEOTIDE SEQUENCE</scope>
</reference>
<dbReference type="Gene3D" id="1.10.472.130">
    <property type="match status" value="1"/>
</dbReference>
<feature type="non-terminal residue" evidence="2">
    <location>
        <position position="1"/>
    </location>
</feature>
<dbReference type="GO" id="GO:0051959">
    <property type="term" value="F:dynein light intermediate chain binding"/>
    <property type="evidence" value="ECO:0007669"/>
    <property type="project" value="InterPro"/>
</dbReference>
<accession>A0A8S3ZYS8</accession>
<dbReference type="PANTHER" id="PTHR22878">
    <property type="entry name" value="DYNEIN HEAVY CHAIN 6, AXONEMAL-LIKE-RELATED"/>
    <property type="match status" value="1"/>
</dbReference>
<evidence type="ECO:0000313" key="2">
    <source>
        <dbReference type="EMBL" id="CAG5133170.1"/>
    </source>
</evidence>
<dbReference type="GO" id="GO:0007018">
    <property type="term" value="P:microtubule-based movement"/>
    <property type="evidence" value="ECO:0007669"/>
    <property type="project" value="InterPro"/>
</dbReference>
<sequence length="260" mass="30288">CGMVYIDPDELKWYPYVKTWMTQWEKKMSPEAPEYILKLFETYVEDGLQFVIKKCTQAINQVDISKVTTMCKLMESILFYKHGSVDWATEPGKLNRLLLQIFVFCYIWSVGGNITDDNWDAFDVFVRQQFEENPDAKLPGSASLWSYFVDIEGKRMDMWDKLVGSFRFDRSVSFFKMLVPTVDTTRFGYLLERLISVEKPVLYTGGTGVGKSVIARDLLDRISDRLNYVPIYINFSAQTSSNRTQEMIEGKLEKRKKNII</sequence>
<dbReference type="GO" id="GO:0045505">
    <property type="term" value="F:dynein intermediate chain binding"/>
    <property type="evidence" value="ECO:0007669"/>
    <property type="project" value="InterPro"/>
</dbReference>
<dbReference type="GO" id="GO:0030286">
    <property type="term" value="C:dynein complex"/>
    <property type="evidence" value="ECO:0007669"/>
    <property type="project" value="InterPro"/>
</dbReference>
<dbReference type="AlphaFoldDB" id="A0A8S3ZYS8"/>
<gene>
    <name evidence="2" type="ORF">CUNI_LOCUS18728</name>
</gene>
<dbReference type="SUPFAM" id="SSF52540">
    <property type="entry name" value="P-loop containing nucleoside triphosphate hydrolases"/>
    <property type="match status" value="1"/>
</dbReference>
<feature type="domain" description="Dynein heavy chain AAA 5 extension" evidence="1">
    <location>
        <begin position="37"/>
        <end position="160"/>
    </location>
</feature>
<comment type="caution">
    <text evidence="2">The sequence shown here is derived from an EMBL/GenBank/DDBJ whole genome shotgun (WGS) entry which is preliminary data.</text>
</comment>
<keyword evidence="3" id="KW-1185">Reference proteome</keyword>
<dbReference type="Proteomes" id="UP000678393">
    <property type="component" value="Unassembled WGS sequence"/>
</dbReference>
<dbReference type="Gene3D" id="3.40.50.300">
    <property type="entry name" value="P-loop containing nucleotide triphosphate hydrolases"/>
    <property type="match status" value="1"/>
</dbReference>
<dbReference type="Pfam" id="PF12775">
    <property type="entry name" value="AAA_7"/>
    <property type="match status" value="1"/>
</dbReference>
<feature type="non-terminal residue" evidence="2">
    <location>
        <position position="260"/>
    </location>
</feature>
<dbReference type="InterPro" id="IPR027417">
    <property type="entry name" value="P-loop_NTPase"/>
</dbReference>
<dbReference type="Pfam" id="PF17852">
    <property type="entry name" value="Dynein_AAA_lid"/>
    <property type="match status" value="1"/>
</dbReference>
<dbReference type="FunFam" id="1.10.472.130:FF:000015">
    <property type="entry name" value="Dynein heavy chain 7"/>
    <property type="match status" value="1"/>
</dbReference>
<evidence type="ECO:0000259" key="1">
    <source>
        <dbReference type="Pfam" id="PF17852"/>
    </source>
</evidence>
<proteinExistence type="predicted"/>
<name>A0A8S3ZYS8_9EUPU</name>
<dbReference type="OrthoDB" id="6144504at2759"/>
<dbReference type="PANTHER" id="PTHR22878:SF68">
    <property type="entry name" value="DYNEIN HEAVY CHAIN 6, AXONEMAL-LIKE"/>
    <property type="match status" value="1"/>
</dbReference>
<dbReference type="InterPro" id="IPR026983">
    <property type="entry name" value="DHC"/>
</dbReference>
<evidence type="ECO:0000313" key="3">
    <source>
        <dbReference type="Proteomes" id="UP000678393"/>
    </source>
</evidence>
<organism evidence="2 3">
    <name type="scientific">Candidula unifasciata</name>
    <dbReference type="NCBI Taxonomy" id="100452"/>
    <lineage>
        <taxon>Eukaryota</taxon>
        <taxon>Metazoa</taxon>
        <taxon>Spiralia</taxon>
        <taxon>Lophotrochozoa</taxon>
        <taxon>Mollusca</taxon>
        <taxon>Gastropoda</taxon>
        <taxon>Heterobranchia</taxon>
        <taxon>Euthyneura</taxon>
        <taxon>Panpulmonata</taxon>
        <taxon>Eupulmonata</taxon>
        <taxon>Stylommatophora</taxon>
        <taxon>Helicina</taxon>
        <taxon>Helicoidea</taxon>
        <taxon>Geomitridae</taxon>
        <taxon>Candidula</taxon>
    </lineage>
</organism>
<dbReference type="EMBL" id="CAJHNH020005984">
    <property type="protein sequence ID" value="CAG5133170.1"/>
    <property type="molecule type" value="Genomic_DNA"/>
</dbReference>
<dbReference type="InterPro" id="IPR041466">
    <property type="entry name" value="Dynein_AAA5_ext"/>
</dbReference>